<dbReference type="SMART" id="SM00321">
    <property type="entry name" value="WSC"/>
    <property type="match status" value="1"/>
</dbReference>
<evidence type="ECO:0000313" key="4">
    <source>
        <dbReference type="Proteomes" id="UP000789405"/>
    </source>
</evidence>
<feature type="transmembrane region" description="Helical" evidence="1">
    <location>
        <begin position="147"/>
        <end position="170"/>
    </location>
</feature>
<dbReference type="InterPro" id="IPR002889">
    <property type="entry name" value="WSC_carb-bd"/>
</dbReference>
<reference evidence="3" key="1">
    <citation type="submission" date="2021-06" db="EMBL/GenBank/DDBJ databases">
        <authorList>
            <person name="Kallberg Y."/>
            <person name="Tangrot J."/>
            <person name="Rosling A."/>
        </authorList>
    </citation>
    <scope>NUCLEOTIDE SEQUENCE</scope>
    <source>
        <strain evidence="3">MA453B</strain>
    </source>
</reference>
<protein>
    <submittedName>
        <fullName evidence="3">11406_t:CDS:1</fullName>
    </submittedName>
</protein>
<feature type="non-terminal residue" evidence="3">
    <location>
        <position position="1"/>
    </location>
</feature>
<keyword evidence="4" id="KW-1185">Reference proteome</keyword>
<evidence type="ECO:0000256" key="1">
    <source>
        <dbReference type="SAM" id="Phobius"/>
    </source>
</evidence>
<keyword evidence="1" id="KW-0472">Membrane</keyword>
<dbReference type="Proteomes" id="UP000789405">
    <property type="component" value="Unassembled WGS sequence"/>
</dbReference>
<feature type="domain" description="WSC" evidence="2">
    <location>
        <begin position="43"/>
        <end position="138"/>
    </location>
</feature>
<dbReference type="AlphaFoldDB" id="A0A9N9NKT5"/>
<name>A0A9N9NKT5_9GLOM</name>
<accession>A0A9N9NKT5</accession>
<dbReference type="OrthoDB" id="5985073at2759"/>
<dbReference type="EMBL" id="CAJVPY010013816">
    <property type="protein sequence ID" value="CAG8742857.1"/>
    <property type="molecule type" value="Genomic_DNA"/>
</dbReference>
<evidence type="ECO:0000259" key="2">
    <source>
        <dbReference type="PROSITE" id="PS51212"/>
    </source>
</evidence>
<gene>
    <name evidence="3" type="ORF">DERYTH_LOCUS16161</name>
</gene>
<keyword evidence="1" id="KW-0812">Transmembrane</keyword>
<dbReference type="Pfam" id="PF01822">
    <property type="entry name" value="WSC"/>
    <property type="match status" value="1"/>
</dbReference>
<organism evidence="3 4">
    <name type="scientific">Dentiscutata erythropus</name>
    <dbReference type="NCBI Taxonomy" id="1348616"/>
    <lineage>
        <taxon>Eukaryota</taxon>
        <taxon>Fungi</taxon>
        <taxon>Fungi incertae sedis</taxon>
        <taxon>Mucoromycota</taxon>
        <taxon>Glomeromycotina</taxon>
        <taxon>Glomeromycetes</taxon>
        <taxon>Diversisporales</taxon>
        <taxon>Gigasporaceae</taxon>
        <taxon>Dentiscutata</taxon>
    </lineage>
</organism>
<dbReference type="PROSITE" id="PS51212">
    <property type="entry name" value="WSC"/>
    <property type="match status" value="1"/>
</dbReference>
<evidence type="ECO:0000313" key="3">
    <source>
        <dbReference type="EMBL" id="CAG8742857.1"/>
    </source>
</evidence>
<keyword evidence="1" id="KW-1133">Transmembrane helix</keyword>
<sequence>CTANYNCTSNDTNVVCIFKISSTESHYLLNQGIDTKTKLNIISNNNMSCVQDYHDSRVLSCNGEYSNLTIDSCISICKKKSDSVCVGVEDGTQCFCGNASQCNKWNVILDRSECSSSCANHNLQICGGPWALNVVDITPPEPRFTTLSIIIIMVVGFVIICVGAVIYFYWKRRNRTETFSA</sequence>
<comment type="caution">
    <text evidence="3">The sequence shown here is derived from an EMBL/GenBank/DDBJ whole genome shotgun (WGS) entry which is preliminary data.</text>
</comment>
<proteinExistence type="predicted"/>